<dbReference type="EMBL" id="JAOPLV010000005">
    <property type="protein sequence ID" value="MDM5140512.1"/>
    <property type="molecule type" value="Genomic_DNA"/>
</dbReference>
<evidence type="ECO:0000313" key="2">
    <source>
        <dbReference type="EMBL" id="MDM5140512.1"/>
    </source>
</evidence>
<feature type="region of interest" description="Disordered" evidence="1">
    <location>
        <begin position="47"/>
        <end position="66"/>
    </location>
</feature>
<protein>
    <submittedName>
        <fullName evidence="2">Uncharacterized protein</fullName>
    </submittedName>
</protein>
<reference evidence="2" key="1">
    <citation type="submission" date="2023-08" db="EMBL/GenBank/DDBJ databases">
        <title>WGS of Aeromonas isolates.</title>
        <authorList>
            <person name="Lee H."/>
        </authorList>
    </citation>
    <scope>NUCLEOTIDE SEQUENCE</scope>
    <source>
        <strain evidence="2">SL22</strain>
    </source>
</reference>
<evidence type="ECO:0000313" key="3">
    <source>
        <dbReference type="Proteomes" id="UP001168216"/>
    </source>
</evidence>
<dbReference type="AlphaFoldDB" id="A0AAW7HZL4"/>
<proteinExistence type="predicted"/>
<organism evidence="2 3">
    <name type="scientific">Aeromonas bestiarum</name>
    <dbReference type="NCBI Taxonomy" id="105751"/>
    <lineage>
        <taxon>Bacteria</taxon>
        <taxon>Pseudomonadati</taxon>
        <taxon>Pseudomonadota</taxon>
        <taxon>Gammaproteobacteria</taxon>
        <taxon>Aeromonadales</taxon>
        <taxon>Aeromonadaceae</taxon>
        <taxon>Aeromonas</taxon>
    </lineage>
</organism>
<evidence type="ECO:0000256" key="1">
    <source>
        <dbReference type="SAM" id="MobiDB-lite"/>
    </source>
</evidence>
<comment type="caution">
    <text evidence="2">The sequence shown here is derived from an EMBL/GenBank/DDBJ whole genome shotgun (WGS) entry which is preliminary data.</text>
</comment>
<accession>A0AAW7HZL4</accession>
<gene>
    <name evidence="2" type="ORF">OB959_11995</name>
</gene>
<dbReference type="RefSeq" id="WP_290022073.1">
    <property type="nucleotide sequence ID" value="NZ_JAOPLV010000005.1"/>
</dbReference>
<name>A0AAW7HZL4_9GAMM</name>
<sequence length="66" mass="7653">MVEEAVNPGWLSPGPVHRSEAMKRRVRRQQIKRRRETWWWHYLPLHQGTVGGHLGPPAETSSPDSD</sequence>
<dbReference type="Proteomes" id="UP001168216">
    <property type="component" value="Unassembled WGS sequence"/>
</dbReference>
<feature type="region of interest" description="Disordered" evidence="1">
    <location>
        <begin position="1"/>
        <end position="28"/>
    </location>
</feature>